<dbReference type="Proteomes" id="UP000197638">
    <property type="component" value="Chromosome"/>
</dbReference>
<dbReference type="AlphaFoldDB" id="A0A241Q4H1"/>
<protein>
    <submittedName>
        <fullName evidence="1">Uncharacterized protein</fullName>
    </submittedName>
</protein>
<gene>
    <name evidence="1" type="ORF">CBG61_11865</name>
</gene>
<dbReference type="RefSeq" id="WP_032889416.1">
    <property type="nucleotide sequence ID" value="NZ_CP022123.1"/>
</dbReference>
<sequence length="127" mass="15214">MIKFLNFLNNWYSIIKITQSSLPYGIIFYFMILLNLIFLFIEINLSKKIFGMINYSFFLATKILYFCPADFRKYIYILGIIVLLILKIKYKKNKLEIMMGILIFYEYLIGSIILDIFTLIFILQEVI</sequence>
<evidence type="ECO:0000313" key="1">
    <source>
        <dbReference type="EMBL" id="ASG29499.1"/>
    </source>
</evidence>
<reference evidence="1 2" key="1">
    <citation type="submission" date="2017-06" db="EMBL/GenBank/DDBJ databases">
        <title>Genome sequencing of Fusobacterium nucleatum subsp. polymorphum KCOM 1275 (=ChDC F310).</title>
        <authorList>
            <person name="Kook J.-K."/>
            <person name="Park S.-N."/>
            <person name="Lim Y.K."/>
            <person name="Roh H."/>
        </authorList>
    </citation>
    <scope>NUCLEOTIDE SEQUENCE [LARGE SCALE GENOMIC DNA]</scope>
    <source>
        <strain evidence="1 2">KCOM 1275</strain>
    </source>
</reference>
<dbReference type="EMBL" id="CP022123">
    <property type="protein sequence ID" value="ASG29499.1"/>
    <property type="molecule type" value="Genomic_DNA"/>
</dbReference>
<accession>A0A241Q4H1</accession>
<proteinExistence type="predicted"/>
<evidence type="ECO:0000313" key="2">
    <source>
        <dbReference type="Proteomes" id="UP000197638"/>
    </source>
</evidence>
<organism evidence="1 2">
    <name type="scientific">Fusobacterium nucleatum subsp. polymorphum</name>
    <name type="common">Fusobacterium polymorphum</name>
    <dbReference type="NCBI Taxonomy" id="76857"/>
    <lineage>
        <taxon>Bacteria</taxon>
        <taxon>Fusobacteriati</taxon>
        <taxon>Fusobacteriota</taxon>
        <taxon>Fusobacteriia</taxon>
        <taxon>Fusobacteriales</taxon>
        <taxon>Fusobacteriaceae</taxon>
        <taxon>Fusobacterium</taxon>
    </lineage>
</organism>
<name>A0A241Q4H1_FUSNP</name>